<dbReference type="AlphaFoldDB" id="A0A0D1IN89"/>
<evidence type="ECO:0000313" key="2">
    <source>
        <dbReference type="Proteomes" id="UP000032247"/>
    </source>
</evidence>
<dbReference type="Proteomes" id="UP000032247">
    <property type="component" value="Unassembled WGS sequence"/>
</dbReference>
<dbReference type="EMBL" id="JXBC01000004">
    <property type="protein sequence ID" value="KIU10703.1"/>
    <property type="molecule type" value="Genomic_DNA"/>
</dbReference>
<organism evidence="1 2">
    <name type="scientific">Bacillus subtilis</name>
    <dbReference type="NCBI Taxonomy" id="1423"/>
    <lineage>
        <taxon>Bacteria</taxon>
        <taxon>Bacillati</taxon>
        <taxon>Bacillota</taxon>
        <taxon>Bacilli</taxon>
        <taxon>Bacillales</taxon>
        <taxon>Bacillaceae</taxon>
        <taxon>Bacillus</taxon>
    </lineage>
</organism>
<gene>
    <name evidence="1" type="ORF">SC09_Contig25orf00527</name>
</gene>
<name>A0A0D1IN89_BACIU</name>
<reference evidence="1 2" key="1">
    <citation type="submission" date="2014-12" db="EMBL/GenBank/DDBJ databases">
        <title>Comparative genome analysis of Bacillus coagulans HM-08, Clostridium butyricum HM-68, Bacillus subtilis HM-66 and Bacillus licheniformis BL-09.</title>
        <authorList>
            <person name="Zhang H."/>
        </authorList>
    </citation>
    <scope>NUCLEOTIDE SEQUENCE [LARGE SCALE GENOMIC DNA]</scope>
    <source>
        <strain evidence="1 2">HM-66</strain>
    </source>
</reference>
<evidence type="ECO:0000313" key="1">
    <source>
        <dbReference type="EMBL" id="KIU10703.1"/>
    </source>
</evidence>
<accession>A0A0D1IN89</accession>
<comment type="caution">
    <text evidence="1">The sequence shown here is derived from an EMBL/GenBank/DDBJ whole genome shotgun (WGS) entry which is preliminary data.</text>
</comment>
<protein>
    <submittedName>
        <fullName evidence="1">Uncharacterized protein</fullName>
    </submittedName>
</protein>
<sequence>MKTEMTRPVIKATDGTKVLGIFNNIEDLGYQYDDWNSYHSIPKVCVNNWKSHTAPHEVFISYYAKSLESSSWTAFVTCRA</sequence>
<proteinExistence type="predicted"/>